<evidence type="ECO:0000256" key="3">
    <source>
        <dbReference type="ARBA" id="ARBA00022490"/>
    </source>
</evidence>
<gene>
    <name evidence="9" type="ORF">POCTA_138.1.T1020013</name>
    <name evidence="10" type="ORF">POCTA_138.1.T1020014</name>
</gene>
<feature type="transmembrane region" description="Helical" evidence="8">
    <location>
        <begin position="241"/>
        <end position="263"/>
    </location>
</feature>
<evidence type="ECO:0000256" key="7">
    <source>
        <dbReference type="SAM" id="MobiDB-lite"/>
    </source>
</evidence>
<sequence length="279" mass="32814">MQKNDYGFGRNETVKEIDNQHNDEEYVVEDEQSVEIDSGEEDEDYLILSRSQEAPQDAQSSRFQNRKVPLPEDAYNPNDYLIYKQVQKSNNCQSMSLQIKIFIPDYVLAIDDIDTFIKISRPDGQPETLGLVTLVFLLYNFTNLLLANSKRLYQNIEERIFHSSKQKQKYNQRAIENEITAWINDVAEMHKKKQPPSVLILQQCLISKNQCGHKNRRPNYQVTIMTWADKNIANSPLICQIFLFIQLLTIEIYFVFAYFIHIFSGFKINHFRQNNEEIQ</sequence>
<dbReference type="PANTHER" id="PTHR13376:SF0">
    <property type="entry name" value="INTRAFLAGELLAR TRANSPORT PROTEIN 46 HOMOLOG"/>
    <property type="match status" value="1"/>
</dbReference>
<evidence type="ECO:0000256" key="6">
    <source>
        <dbReference type="ARBA" id="ARBA00023273"/>
    </source>
</evidence>
<feature type="compositionally biased region" description="Acidic residues" evidence="7">
    <location>
        <begin position="25"/>
        <end position="45"/>
    </location>
</feature>
<keyword evidence="8" id="KW-0472">Membrane</keyword>
<evidence type="ECO:0000256" key="2">
    <source>
        <dbReference type="ARBA" id="ARBA00007700"/>
    </source>
</evidence>
<evidence type="ECO:0000313" key="9">
    <source>
        <dbReference type="EMBL" id="CAD8192338.1"/>
    </source>
</evidence>
<evidence type="ECO:0000313" key="10">
    <source>
        <dbReference type="EMBL" id="CAD8192340.1"/>
    </source>
</evidence>
<evidence type="ECO:0000256" key="1">
    <source>
        <dbReference type="ARBA" id="ARBA00004120"/>
    </source>
</evidence>
<evidence type="ECO:0000256" key="8">
    <source>
        <dbReference type="SAM" id="Phobius"/>
    </source>
</evidence>
<comment type="subcellular location">
    <subcellularLocation>
        <location evidence="1">Cytoplasm</location>
        <location evidence="1">Cytoskeleton</location>
        <location evidence="1">Cilium basal body</location>
    </subcellularLocation>
</comment>
<keyword evidence="6" id="KW-0966">Cell projection</keyword>
<name>A0A8S1WQQ8_PAROT</name>
<feature type="compositionally biased region" description="Basic and acidic residues" evidence="7">
    <location>
        <begin position="12"/>
        <end position="24"/>
    </location>
</feature>
<dbReference type="GO" id="GO:0005815">
    <property type="term" value="C:microtubule organizing center"/>
    <property type="evidence" value="ECO:0007669"/>
    <property type="project" value="TreeGrafter"/>
</dbReference>
<organism evidence="9 11">
    <name type="scientific">Paramecium octaurelia</name>
    <dbReference type="NCBI Taxonomy" id="43137"/>
    <lineage>
        <taxon>Eukaryota</taxon>
        <taxon>Sar</taxon>
        <taxon>Alveolata</taxon>
        <taxon>Ciliophora</taxon>
        <taxon>Intramacronucleata</taxon>
        <taxon>Oligohymenophorea</taxon>
        <taxon>Peniculida</taxon>
        <taxon>Parameciidae</taxon>
        <taxon>Paramecium</taxon>
    </lineage>
</organism>
<reference evidence="9" key="1">
    <citation type="submission" date="2021-01" db="EMBL/GenBank/DDBJ databases">
        <authorList>
            <consortium name="Genoscope - CEA"/>
            <person name="William W."/>
        </authorList>
    </citation>
    <scope>NUCLEOTIDE SEQUENCE</scope>
</reference>
<evidence type="ECO:0000313" key="11">
    <source>
        <dbReference type="Proteomes" id="UP000683925"/>
    </source>
</evidence>
<accession>A0A8S1WQQ8</accession>
<feature type="compositionally biased region" description="Polar residues" evidence="7">
    <location>
        <begin position="49"/>
        <end position="63"/>
    </location>
</feature>
<dbReference type="AlphaFoldDB" id="A0A8S1WQQ8"/>
<dbReference type="GO" id="GO:0030992">
    <property type="term" value="C:intraciliary transport particle B"/>
    <property type="evidence" value="ECO:0007669"/>
    <property type="project" value="TreeGrafter"/>
</dbReference>
<dbReference type="InterPro" id="IPR022088">
    <property type="entry name" value="Intraflagellar_transp_cmplxB"/>
</dbReference>
<proteinExistence type="inferred from homology"/>
<dbReference type="Proteomes" id="UP000683925">
    <property type="component" value="Unassembled WGS sequence"/>
</dbReference>
<dbReference type="EMBL" id="CAJJDP010000102">
    <property type="protein sequence ID" value="CAD8192338.1"/>
    <property type="molecule type" value="Genomic_DNA"/>
</dbReference>
<keyword evidence="8" id="KW-0812">Transmembrane</keyword>
<dbReference type="PANTHER" id="PTHR13376">
    <property type="entry name" value="INTRAFLAGELLAR TRANSPORT PROTEIN 46 HOMOLOG"/>
    <property type="match status" value="1"/>
</dbReference>
<keyword evidence="11" id="KW-1185">Reference proteome</keyword>
<dbReference type="GO" id="GO:0042073">
    <property type="term" value="P:intraciliary transport"/>
    <property type="evidence" value="ECO:0007669"/>
    <property type="project" value="InterPro"/>
</dbReference>
<evidence type="ECO:0000256" key="5">
    <source>
        <dbReference type="ARBA" id="ARBA00023212"/>
    </source>
</evidence>
<dbReference type="GO" id="GO:0060271">
    <property type="term" value="P:cilium assembly"/>
    <property type="evidence" value="ECO:0007669"/>
    <property type="project" value="TreeGrafter"/>
</dbReference>
<evidence type="ECO:0000256" key="4">
    <source>
        <dbReference type="ARBA" id="ARBA00023069"/>
    </source>
</evidence>
<dbReference type="EMBL" id="CAJJDP010000102">
    <property type="protein sequence ID" value="CAD8192340.1"/>
    <property type="molecule type" value="Genomic_DNA"/>
</dbReference>
<keyword evidence="8" id="KW-1133">Transmembrane helix</keyword>
<keyword evidence="4" id="KW-0969">Cilium</keyword>
<feature type="region of interest" description="Disordered" evidence="7">
    <location>
        <begin position="1"/>
        <end position="66"/>
    </location>
</feature>
<comment type="similarity">
    <text evidence="2">Belongs to the IFT46 family.</text>
</comment>
<comment type="caution">
    <text evidence="9">The sequence shown here is derived from an EMBL/GenBank/DDBJ whole genome shotgun (WGS) entry which is preliminary data.</text>
</comment>
<dbReference type="OrthoDB" id="2119217at2759"/>
<dbReference type="GO" id="GO:0031514">
    <property type="term" value="C:motile cilium"/>
    <property type="evidence" value="ECO:0007669"/>
    <property type="project" value="TreeGrafter"/>
</dbReference>
<protein>
    <submittedName>
        <fullName evidence="9">Uncharacterized protein</fullName>
    </submittedName>
</protein>
<keyword evidence="3" id="KW-0963">Cytoplasm</keyword>
<keyword evidence="5" id="KW-0206">Cytoskeleton</keyword>
<dbReference type="Pfam" id="PF12317">
    <property type="entry name" value="IFT46_B_C"/>
    <property type="match status" value="1"/>
</dbReference>